<dbReference type="Pfam" id="PF01636">
    <property type="entry name" value="APH"/>
    <property type="match status" value="1"/>
</dbReference>
<keyword evidence="2" id="KW-0418">Kinase</keyword>
<dbReference type="PANTHER" id="PTHR21310:SF48">
    <property type="entry name" value="AMINOGLYCOSIDE PHOSPHOTRANSFERASE DOMAIN-CONTAINING PROTEIN"/>
    <property type="match status" value="1"/>
</dbReference>
<sequence length="294" mass="33376">MSFNLPYYRESYLLPGPLPEQHEIEQATKILPTTHSPASGDRIVVVRDLYVVKYGPTVSENEGHVLRYIEQDLSVPAPRLHAMYQKGTKLYLVMDYIPGVTLGEVWNTLSDTSKTFLLAQLRAVFECMRAIPVPGFYGSVTQGPVPHSFFLPPIEDPDISGPFDEEVDFSRAIALRANQMCNDGGATWWPCEFLLRNLPEALQCHQPVFTHGDLQRENIILTKVINTSSGTEEYQVIAVVDWESAGWYPNYWEYACIFPGFKWNDDWPTSVEKIIDALPLEGTLMAFVHEHFGF</sequence>
<name>A0A317WRL2_9EURO</name>
<dbReference type="InterPro" id="IPR002575">
    <property type="entry name" value="Aminoglycoside_PTrfase"/>
</dbReference>
<proteinExistence type="predicted"/>
<dbReference type="OrthoDB" id="4177236at2759"/>
<protein>
    <submittedName>
        <fullName evidence="2">Kinase-like protein</fullName>
    </submittedName>
</protein>
<gene>
    <name evidence="2" type="ORF">BO94DRAFT_59233</name>
</gene>
<accession>A0A317WRL2</accession>
<dbReference type="CDD" id="cd05120">
    <property type="entry name" value="APH_ChoK_like"/>
    <property type="match status" value="1"/>
</dbReference>
<dbReference type="GO" id="GO:0016301">
    <property type="term" value="F:kinase activity"/>
    <property type="evidence" value="ECO:0007669"/>
    <property type="project" value="UniProtKB-KW"/>
</dbReference>
<dbReference type="STRING" id="1450535.A0A317WRL2"/>
<dbReference type="InterPro" id="IPR011009">
    <property type="entry name" value="Kinase-like_dom_sf"/>
</dbReference>
<dbReference type="RefSeq" id="XP_025467725.1">
    <property type="nucleotide sequence ID" value="XM_025616141.1"/>
</dbReference>
<reference evidence="2 3" key="1">
    <citation type="submission" date="2016-12" db="EMBL/GenBank/DDBJ databases">
        <title>The genomes of Aspergillus section Nigri reveals drivers in fungal speciation.</title>
        <authorList>
            <consortium name="DOE Joint Genome Institute"/>
            <person name="Vesth T.C."/>
            <person name="Nybo J."/>
            <person name="Theobald S."/>
            <person name="Brandl J."/>
            <person name="Frisvad J.C."/>
            <person name="Nielsen K.F."/>
            <person name="Lyhne E.K."/>
            <person name="Kogle M.E."/>
            <person name="Kuo A."/>
            <person name="Riley R."/>
            <person name="Clum A."/>
            <person name="Nolan M."/>
            <person name="Lipzen A."/>
            <person name="Salamov A."/>
            <person name="Henrissat B."/>
            <person name="Wiebenga A."/>
            <person name="De Vries R.P."/>
            <person name="Grigoriev I.V."/>
            <person name="Mortensen U.H."/>
            <person name="Andersen M.R."/>
            <person name="Baker S.E."/>
        </authorList>
    </citation>
    <scope>NUCLEOTIDE SEQUENCE [LARGE SCALE GENOMIC DNA]</scope>
    <source>
        <strain evidence="2 3">CBS 115572</strain>
    </source>
</reference>
<dbReference type="Gene3D" id="3.90.1200.10">
    <property type="match status" value="1"/>
</dbReference>
<dbReference type="AlphaFoldDB" id="A0A317WRL2"/>
<evidence type="ECO:0000313" key="2">
    <source>
        <dbReference type="EMBL" id="PWY87942.1"/>
    </source>
</evidence>
<dbReference type="Proteomes" id="UP000246702">
    <property type="component" value="Unassembled WGS sequence"/>
</dbReference>
<comment type="caution">
    <text evidence="2">The sequence shown here is derived from an EMBL/GenBank/DDBJ whole genome shotgun (WGS) entry which is preliminary data.</text>
</comment>
<dbReference type="SUPFAM" id="SSF56112">
    <property type="entry name" value="Protein kinase-like (PK-like)"/>
    <property type="match status" value="1"/>
</dbReference>
<keyword evidence="3" id="KW-1185">Reference proteome</keyword>
<organism evidence="2 3">
    <name type="scientific">Aspergillus sclerotioniger CBS 115572</name>
    <dbReference type="NCBI Taxonomy" id="1450535"/>
    <lineage>
        <taxon>Eukaryota</taxon>
        <taxon>Fungi</taxon>
        <taxon>Dikarya</taxon>
        <taxon>Ascomycota</taxon>
        <taxon>Pezizomycotina</taxon>
        <taxon>Eurotiomycetes</taxon>
        <taxon>Eurotiomycetidae</taxon>
        <taxon>Eurotiales</taxon>
        <taxon>Aspergillaceae</taxon>
        <taxon>Aspergillus</taxon>
        <taxon>Aspergillus subgen. Circumdati</taxon>
    </lineage>
</organism>
<feature type="domain" description="Aminoglycoside phosphotransferase" evidence="1">
    <location>
        <begin position="59"/>
        <end position="264"/>
    </location>
</feature>
<dbReference type="EMBL" id="MSFK01000013">
    <property type="protein sequence ID" value="PWY87942.1"/>
    <property type="molecule type" value="Genomic_DNA"/>
</dbReference>
<evidence type="ECO:0000313" key="3">
    <source>
        <dbReference type="Proteomes" id="UP000246702"/>
    </source>
</evidence>
<dbReference type="InterPro" id="IPR051678">
    <property type="entry name" value="AGP_Transferase"/>
</dbReference>
<dbReference type="PANTHER" id="PTHR21310">
    <property type="entry name" value="AMINOGLYCOSIDE PHOSPHOTRANSFERASE-RELATED-RELATED"/>
    <property type="match status" value="1"/>
</dbReference>
<evidence type="ECO:0000259" key="1">
    <source>
        <dbReference type="Pfam" id="PF01636"/>
    </source>
</evidence>
<dbReference type="GeneID" id="37118284"/>
<keyword evidence="2" id="KW-0808">Transferase</keyword>